<evidence type="ECO:0000313" key="2">
    <source>
        <dbReference type="EMBL" id="MCD2519013.1"/>
    </source>
</evidence>
<organism evidence="2 3">
    <name type="scientific">Massilia phyllostachyos</name>
    <dbReference type="NCBI Taxonomy" id="2898585"/>
    <lineage>
        <taxon>Bacteria</taxon>
        <taxon>Pseudomonadati</taxon>
        <taxon>Pseudomonadota</taxon>
        <taxon>Betaproteobacteria</taxon>
        <taxon>Burkholderiales</taxon>
        <taxon>Oxalobacteraceae</taxon>
        <taxon>Telluria group</taxon>
        <taxon>Massilia</taxon>
    </lineage>
</organism>
<evidence type="ECO:0008006" key="4">
    <source>
        <dbReference type="Google" id="ProtNLM"/>
    </source>
</evidence>
<dbReference type="RefSeq" id="WP_231060288.1">
    <property type="nucleotide sequence ID" value="NZ_JAJNOC010000010.1"/>
</dbReference>
<accession>A0ABS8QB76</accession>
<dbReference type="Proteomes" id="UP001179361">
    <property type="component" value="Unassembled WGS sequence"/>
</dbReference>
<protein>
    <recommendedName>
        <fullName evidence="4">SprA-related family protein</fullName>
    </recommendedName>
</protein>
<evidence type="ECO:0000313" key="3">
    <source>
        <dbReference type="Proteomes" id="UP001179361"/>
    </source>
</evidence>
<dbReference type="EMBL" id="JAJNOC010000010">
    <property type="protein sequence ID" value="MCD2519013.1"/>
    <property type="molecule type" value="Genomic_DNA"/>
</dbReference>
<proteinExistence type="predicted"/>
<feature type="region of interest" description="Disordered" evidence="1">
    <location>
        <begin position="23"/>
        <end position="60"/>
    </location>
</feature>
<evidence type="ECO:0000256" key="1">
    <source>
        <dbReference type="SAM" id="MobiDB-lite"/>
    </source>
</evidence>
<reference evidence="2" key="1">
    <citation type="submission" date="2021-11" db="EMBL/GenBank/DDBJ databases">
        <title>The complete genome of Massilia sp sp. G4R7.</title>
        <authorList>
            <person name="Liu L."/>
            <person name="Yue J."/>
            <person name="Yuan J."/>
            <person name="Yang F."/>
            <person name="Li L."/>
        </authorList>
    </citation>
    <scope>NUCLEOTIDE SEQUENCE</scope>
    <source>
        <strain evidence="2">G4R7</strain>
    </source>
</reference>
<sequence length="209" mass="21614">MIIRGAQAVNPAALRQNAYAPKTVEAPESAPSADKVSISPEAAQKAAAEDQADGPCRASGAPTLLSSLNLETCKMPQAPVEEMAVRAKEESVRAGISAQYAQEHRYQTVGQVLVDGRFYAEVDDAGGYGFIGSAASGLSEAPLDPRARLEEIARAAQGMGKVEVRYADFVPGLGGGGGPAAPDSMLPAFTARGLRDIFAEAVAAAKRQA</sequence>
<keyword evidence="3" id="KW-1185">Reference proteome</keyword>
<gene>
    <name evidence="2" type="ORF">LQ564_22180</name>
</gene>
<name>A0ABS8QB76_9BURK</name>
<comment type="caution">
    <text evidence="2">The sequence shown here is derived from an EMBL/GenBank/DDBJ whole genome shotgun (WGS) entry which is preliminary data.</text>
</comment>